<evidence type="ECO:0000256" key="10">
    <source>
        <dbReference type="ARBA" id="ARBA00022786"/>
    </source>
</evidence>
<keyword evidence="19" id="KW-1185">Reference proteome</keyword>
<dbReference type="GeneID" id="103696979"/>
<gene>
    <name evidence="20 21 22 23 24 25 26 27" type="primary">LOC103696979</name>
</gene>
<keyword evidence="12 17" id="KW-1133">Transmembrane helix</keyword>
<name>A0A8B8IZX7_PHODC</name>
<evidence type="ECO:0000256" key="9">
    <source>
        <dbReference type="ARBA" id="ARBA00022771"/>
    </source>
</evidence>
<evidence type="ECO:0000313" key="27">
    <source>
        <dbReference type="RefSeq" id="XP_038972923.1"/>
    </source>
</evidence>
<dbReference type="RefSeq" id="XP_017696054.2">
    <property type="nucleotide sequence ID" value="XM_017840565.3"/>
</dbReference>
<evidence type="ECO:0000256" key="1">
    <source>
        <dbReference type="ARBA" id="ARBA00000900"/>
    </source>
</evidence>
<dbReference type="FunFam" id="3.30.40.10:FF:000285">
    <property type="entry name" value="RING-H2 finger protein ATL43"/>
    <property type="match status" value="1"/>
</dbReference>
<dbReference type="OrthoDB" id="9984778at2759"/>
<feature type="domain" description="RING-type" evidence="18">
    <location>
        <begin position="163"/>
        <end position="205"/>
    </location>
</feature>
<evidence type="ECO:0000313" key="21">
    <source>
        <dbReference type="RefSeq" id="XP_017696054.2"/>
    </source>
</evidence>
<evidence type="ECO:0000256" key="8">
    <source>
        <dbReference type="ARBA" id="ARBA00022729"/>
    </source>
</evidence>
<evidence type="ECO:0000256" key="13">
    <source>
        <dbReference type="ARBA" id="ARBA00023136"/>
    </source>
</evidence>
<evidence type="ECO:0000313" key="23">
    <source>
        <dbReference type="RefSeq" id="XP_026656877.2"/>
    </source>
</evidence>
<dbReference type="GO" id="GO:0016567">
    <property type="term" value="P:protein ubiquitination"/>
    <property type="evidence" value="ECO:0007669"/>
    <property type="project" value="UniProtKB-UniPathway"/>
</dbReference>
<dbReference type="SUPFAM" id="SSF57850">
    <property type="entry name" value="RING/U-box"/>
    <property type="match status" value="1"/>
</dbReference>
<feature type="region of interest" description="Disordered" evidence="16">
    <location>
        <begin position="96"/>
        <end position="121"/>
    </location>
</feature>
<comment type="subcellular location">
    <subcellularLocation>
        <location evidence="2">Membrane</location>
        <topology evidence="2">Single-pass membrane protein</topology>
    </subcellularLocation>
</comment>
<dbReference type="CDD" id="cd16461">
    <property type="entry name" value="RING-H2_EL5-like"/>
    <property type="match status" value="1"/>
</dbReference>
<evidence type="ECO:0000256" key="3">
    <source>
        <dbReference type="ARBA" id="ARBA00004906"/>
    </source>
</evidence>
<evidence type="ECO:0000256" key="12">
    <source>
        <dbReference type="ARBA" id="ARBA00022989"/>
    </source>
</evidence>
<accession>A0A8B8IZX7</accession>
<evidence type="ECO:0000313" key="24">
    <source>
        <dbReference type="RefSeq" id="XP_026656878.2"/>
    </source>
</evidence>
<evidence type="ECO:0000256" key="7">
    <source>
        <dbReference type="ARBA" id="ARBA00022723"/>
    </source>
</evidence>
<evidence type="ECO:0000313" key="20">
    <source>
        <dbReference type="RefSeq" id="XP_017696053.2"/>
    </source>
</evidence>
<dbReference type="SMART" id="SM00184">
    <property type="entry name" value="RING"/>
    <property type="match status" value="1"/>
</dbReference>
<evidence type="ECO:0000313" key="25">
    <source>
        <dbReference type="RefSeq" id="XP_026656879.2"/>
    </source>
</evidence>
<dbReference type="RefSeq" id="XP_026656879.2">
    <property type="nucleotide sequence ID" value="XM_026801078.2"/>
</dbReference>
<dbReference type="InterPro" id="IPR044600">
    <property type="entry name" value="ATL1/ATL16-like"/>
</dbReference>
<feature type="compositionally biased region" description="Low complexity" evidence="16">
    <location>
        <begin position="97"/>
        <end position="113"/>
    </location>
</feature>
<dbReference type="RefSeq" id="XP_038972923.1">
    <property type="nucleotide sequence ID" value="XM_039116995.1"/>
</dbReference>
<evidence type="ECO:0000313" key="26">
    <source>
        <dbReference type="RefSeq" id="XP_026656880.2"/>
    </source>
</evidence>
<keyword evidence="7" id="KW-0479">Metal-binding</keyword>
<reference evidence="20 21" key="1">
    <citation type="submission" date="2025-04" db="UniProtKB">
        <authorList>
            <consortium name="RefSeq"/>
        </authorList>
    </citation>
    <scope>IDENTIFICATION</scope>
    <source>
        <tissue evidence="20 21">Young leaves</tissue>
    </source>
</reference>
<evidence type="ECO:0000256" key="2">
    <source>
        <dbReference type="ARBA" id="ARBA00004167"/>
    </source>
</evidence>
<dbReference type="RefSeq" id="XP_026656876.2">
    <property type="nucleotide sequence ID" value="XM_026801075.2"/>
</dbReference>
<dbReference type="Gene3D" id="3.30.40.10">
    <property type="entry name" value="Zinc/RING finger domain, C3HC4 (zinc finger)"/>
    <property type="match status" value="1"/>
</dbReference>
<comment type="similarity">
    <text evidence="14">Belongs to the RING-type zinc finger family. ATL subfamily.</text>
</comment>
<evidence type="ECO:0000256" key="6">
    <source>
        <dbReference type="ARBA" id="ARBA00022692"/>
    </source>
</evidence>
<evidence type="ECO:0000313" key="22">
    <source>
        <dbReference type="RefSeq" id="XP_026656876.2"/>
    </source>
</evidence>
<evidence type="ECO:0000256" key="17">
    <source>
        <dbReference type="SAM" id="Phobius"/>
    </source>
</evidence>
<dbReference type="EC" id="2.3.2.27" evidence="4"/>
<feature type="transmembrane region" description="Helical" evidence="17">
    <location>
        <begin position="60"/>
        <end position="84"/>
    </location>
</feature>
<feature type="compositionally biased region" description="Polar residues" evidence="16">
    <location>
        <begin position="343"/>
        <end position="354"/>
    </location>
</feature>
<keyword evidence="11" id="KW-0862">Zinc</keyword>
<dbReference type="UniPathway" id="UPA00143"/>
<organism evidence="19 24">
    <name type="scientific">Phoenix dactylifera</name>
    <name type="common">Date palm</name>
    <dbReference type="NCBI Taxonomy" id="42345"/>
    <lineage>
        <taxon>Eukaryota</taxon>
        <taxon>Viridiplantae</taxon>
        <taxon>Streptophyta</taxon>
        <taxon>Embryophyta</taxon>
        <taxon>Tracheophyta</taxon>
        <taxon>Spermatophyta</taxon>
        <taxon>Magnoliopsida</taxon>
        <taxon>Liliopsida</taxon>
        <taxon>Arecaceae</taxon>
        <taxon>Coryphoideae</taxon>
        <taxon>Phoeniceae</taxon>
        <taxon>Phoenix</taxon>
    </lineage>
</organism>
<evidence type="ECO:0000256" key="15">
    <source>
        <dbReference type="PROSITE-ProRule" id="PRU00175"/>
    </source>
</evidence>
<keyword evidence="10" id="KW-0833">Ubl conjugation pathway</keyword>
<evidence type="ECO:0000256" key="16">
    <source>
        <dbReference type="SAM" id="MobiDB-lite"/>
    </source>
</evidence>
<proteinExistence type="inferred from homology"/>
<keyword evidence="8" id="KW-0732">Signal</keyword>
<evidence type="ECO:0000259" key="18">
    <source>
        <dbReference type="PROSITE" id="PS50089"/>
    </source>
</evidence>
<dbReference type="GO" id="GO:0008270">
    <property type="term" value="F:zinc ion binding"/>
    <property type="evidence" value="ECO:0007669"/>
    <property type="project" value="UniProtKB-KW"/>
</dbReference>
<comment type="pathway">
    <text evidence="3">Protein modification; protein ubiquitination.</text>
</comment>
<sequence>MALYRRILSPDGEVVVFWAEYNSSWCDPLSSNTSCNATYPPSSDIVPINVANRDRHLPNVVILAISVIAAVFFLSVTCYACAVFRRRRRQRHPLLPHAPASVPAGAADATASPRSDEDGASEDGEWLHAVWYIRTVGLDESTIRSIAVAEYKVGGAILGASDCSVCLGEFQDGELVRLLPKCGHAFHVPCIDTWLRAHVNCPLCRACIVDPAAALVGAAPPPPATVTAATISVEGSSSSAPVDNPDTGIQAPESDPRVQDREEEDRGMESGIGILINQVPESSEIRVPSDLEEGGFQPVRRSVSMDSLFLGTLPITMEREEISGEEGQDPNFGGEQRLKNKGKQGNSSKRSSLQKGHFEIERSLSSGRWFFSRYGRVARNSILPL</sequence>
<dbReference type="RefSeq" id="XP_017696053.2">
    <property type="nucleotide sequence ID" value="XM_017840564.3"/>
</dbReference>
<dbReference type="RefSeq" id="XP_026656878.2">
    <property type="nucleotide sequence ID" value="XM_026801077.2"/>
</dbReference>
<dbReference type="Pfam" id="PF13639">
    <property type="entry name" value="zf-RING_2"/>
    <property type="match status" value="1"/>
</dbReference>
<protein>
    <recommendedName>
        <fullName evidence="4">RING-type E3 ubiquitin transferase</fullName>
        <ecNumber evidence="4">2.3.2.27</ecNumber>
    </recommendedName>
</protein>
<dbReference type="GO" id="GO:0016020">
    <property type="term" value="C:membrane"/>
    <property type="evidence" value="ECO:0007669"/>
    <property type="project" value="UniProtKB-SubCell"/>
</dbReference>
<evidence type="ECO:0000313" key="19">
    <source>
        <dbReference type="Proteomes" id="UP000228380"/>
    </source>
</evidence>
<dbReference type="PANTHER" id="PTHR46913:SF19">
    <property type="entry name" value="RING-TYPE E3 UBIQUITIN TRANSFERASE"/>
    <property type="match status" value="1"/>
</dbReference>
<feature type="region of interest" description="Disordered" evidence="16">
    <location>
        <begin position="235"/>
        <end position="270"/>
    </location>
</feature>
<dbReference type="RefSeq" id="XP_026656877.2">
    <property type="nucleotide sequence ID" value="XM_026801076.2"/>
</dbReference>
<dbReference type="PANTHER" id="PTHR46913">
    <property type="entry name" value="RING-H2 FINGER PROTEIN ATL16"/>
    <property type="match status" value="1"/>
</dbReference>
<evidence type="ECO:0000256" key="5">
    <source>
        <dbReference type="ARBA" id="ARBA00022679"/>
    </source>
</evidence>
<keyword evidence="5" id="KW-0808">Transferase</keyword>
<keyword evidence="6 17" id="KW-0812">Transmembrane</keyword>
<comment type="catalytic activity">
    <reaction evidence="1">
        <text>S-ubiquitinyl-[E2 ubiquitin-conjugating enzyme]-L-cysteine + [acceptor protein]-L-lysine = [E2 ubiquitin-conjugating enzyme]-L-cysteine + N(6)-ubiquitinyl-[acceptor protein]-L-lysine.</text>
        <dbReference type="EC" id="2.3.2.27"/>
    </reaction>
</comment>
<evidence type="ECO:0000256" key="14">
    <source>
        <dbReference type="ARBA" id="ARBA00024209"/>
    </source>
</evidence>
<dbReference type="GO" id="GO:0061630">
    <property type="term" value="F:ubiquitin protein ligase activity"/>
    <property type="evidence" value="ECO:0007669"/>
    <property type="project" value="UniProtKB-EC"/>
</dbReference>
<dbReference type="Proteomes" id="UP000228380">
    <property type="component" value="Unplaced"/>
</dbReference>
<keyword evidence="9 15" id="KW-0863">Zinc-finger</keyword>
<dbReference type="AlphaFoldDB" id="A0A8B8IZX7"/>
<dbReference type="InterPro" id="IPR001841">
    <property type="entry name" value="Znf_RING"/>
</dbReference>
<keyword evidence="13 17" id="KW-0472">Membrane</keyword>
<dbReference type="RefSeq" id="XP_026656880.2">
    <property type="nucleotide sequence ID" value="XM_026801079.2"/>
</dbReference>
<dbReference type="InterPro" id="IPR013083">
    <property type="entry name" value="Znf_RING/FYVE/PHD"/>
</dbReference>
<evidence type="ECO:0000256" key="4">
    <source>
        <dbReference type="ARBA" id="ARBA00012483"/>
    </source>
</evidence>
<dbReference type="PROSITE" id="PS50089">
    <property type="entry name" value="ZF_RING_2"/>
    <property type="match status" value="1"/>
</dbReference>
<dbReference type="KEGG" id="pda:103696979"/>
<evidence type="ECO:0000256" key="11">
    <source>
        <dbReference type="ARBA" id="ARBA00022833"/>
    </source>
</evidence>
<feature type="region of interest" description="Disordered" evidence="16">
    <location>
        <begin position="321"/>
        <end position="356"/>
    </location>
</feature>